<gene>
    <name evidence="1" type="ORF">JYZ213_LOCUS10480</name>
</gene>
<proteinExistence type="predicted"/>
<dbReference type="InterPro" id="IPR008979">
    <property type="entry name" value="Galactose-bd-like_sf"/>
</dbReference>
<dbReference type="SUPFAM" id="SSF49785">
    <property type="entry name" value="Galactose-binding domain-like"/>
    <property type="match status" value="1"/>
</dbReference>
<sequence length="227" mass="26886">MVKYLFDTQLFKEIIIWNSNRHMNLTLHQINTDINMIKFIHIINSKENIQYKIKYLACSQANTSACFFIDDRCNVIPIYDDHKVHENLFHNTWKAVDGNLSTCWQTNRTIYSGDFFAIDFLYAQTNIIFVLIVSHDRIMQANLEMSISFNGIWWIPYESLRGVFLEANENSRIIYLFNSAEFNEGFKSFRYIKFKAINNHSNQSFEVCDIQMISKEKILKNLQSLDM</sequence>
<dbReference type="Proteomes" id="UP000663845">
    <property type="component" value="Unassembled WGS sequence"/>
</dbReference>
<protein>
    <recommendedName>
        <fullName evidence="3">F5/8 type C domain-containing protein</fullName>
    </recommendedName>
</protein>
<comment type="caution">
    <text evidence="1">The sequence shown here is derived from an EMBL/GenBank/DDBJ whole genome shotgun (WGS) entry which is preliminary data.</text>
</comment>
<dbReference type="Gene3D" id="2.60.120.260">
    <property type="entry name" value="Galactose-binding domain-like"/>
    <property type="match status" value="1"/>
</dbReference>
<evidence type="ECO:0008006" key="3">
    <source>
        <dbReference type="Google" id="ProtNLM"/>
    </source>
</evidence>
<evidence type="ECO:0000313" key="1">
    <source>
        <dbReference type="EMBL" id="CAF0899605.1"/>
    </source>
</evidence>
<dbReference type="AlphaFoldDB" id="A0A813ZI93"/>
<organism evidence="1 2">
    <name type="scientific">Adineta steineri</name>
    <dbReference type="NCBI Taxonomy" id="433720"/>
    <lineage>
        <taxon>Eukaryota</taxon>
        <taxon>Metazoa</taxon>
        <taxon>Spiralia</taxon>
        <taxon>Gnathifera</taxon>
        <taxon>Rotifera</taxon>
        <taxon>Eurotatoria</taxon>
        <taxon>Bdelloidea</taxon>
        <taxon>Adinetida</taxon>
        <taxon>Adinetidae</taxon>
        <taxon>Adineta</taxon>
    </lineage>
</organism>
<reference evidence="1" key="1">
    <citation type="submission" date="2021-02" db="EMBL/GenBank/DDBJ databases">
        <authorList>
            <person name="Nowell W R."/>
        </authorList>
    </citation>
    <scope>NUCLEOTIDE SEQUENCE</scope>
</reference>
<name>A0A813ZI93_9BILA</name>
<evidence type="ECO:0000313" key="2">
    <source>
        <dbReference type="Proteomes" id="UP000663845"/>
    </source>
</evidence>
<accession>A0A813ZI93</accession>
<dbReference type="EMBL" id="CAJNOG010000076">
    <property type="protein sequence ID" value="CAF0899605.1"/>
    <property type="molecule type" value="Genomic_DNA"/>
</dbReference>